<proteinExistence type="inferred from homology"/>
<dbReference type="STRING" id="104663.SAMN04488121_109304"/>
<evidence type="ECO:0000313" key="3">
    <source>
        <dbReference type="EMBL" id="SDH21645.1"/>
    </source>
</evidence>
<dbReference type="AlphaFoldDB" id="A0A1G8AKV3"/>
<evidence type="ECO:0000256" key="2">
    <source>
        <dbReference type="SAM" id="SignalP"/>
    </source>
</evidence>
<name>A0A1G8AKV3_CHIFI</name>
<organism evidence="3 4">
    <name type="scientific">Chitinophaga filiformis</name>
    <name type="common">Myxococcus filiformis</name>
    <name type="synonym">Flexibacter filiformis</name>
    <dbReference type="NCBI Taxonomy" id="104663"/>
    <lineage>
        <taxon>Bacteria</taxon>
        <taxon>Pseudomonadati</taxon>
        <taxon>Bacteroidota</taxon>
        <taxon>Chitinophagia</taxon>
        <taxon>Chitinophagales</taxon>
        <taxon>Chitinophagaceae</taxon>
        <taxon>Chitinophaga</taxon>
    </lineage>
</organism>
<dbReference type="OrthoDB" id="8432779at2"/>
<sequence length="508" mass="56097">MGKKLLLLTISLLAFSQFARLSAQTLGIFDAQTDVGKVKHTGTTQYNPKTQQYTISGAGTNMWFGSDEFHFVWKKMKGDFILRTNARFIGKGKEAHRKWGLMIRSSLDTNATHVNGVVHGDGLTSLQFRRTTGANTEEIKSTLTTADVVQLERKGNTFILSVARNGQTFVSEKLDDLSLGDEVYAGLFVCSHNPDVVENAIFSNVRITVPAPATLVPYRQYIGSMLEILDIATQNSTIVYQTPGSIQAPNWNKDGKSLIYNADGLLYQFDLEKKIPSLINTGDAKKNNNDHVLSFDGKMLAISSGDGEKGASIGYVVPRTGGTPARINKIGPSYMHGWSPDGKFLVFTGQRNGEFDIYRVPAAGGEEVRLTMAPGLDDGPEYTPDGKYIYFNSVRNGLMQLWRMKADGSEQTQITNDGFNNWFPHISPDGKWIVFLSFLKEEVDPSDHPFYKHVYLRLMPASGGPAKVIAYLYGGQGTINTPSWSPDSKRIAFISNTNLLFPIFPSGK</sequence>
<dbReference type="PANTHER" id="PTHR36842">
    <property type="entry name" value="PROTEIN TOLB HOMOLOG"/>
    <property type="match status" value="1"/>
</dbReference>
<dbReference type="RefSeq" id="WP_089837213.1">
    <property type="nucleotide sequence ID" value="NZ_FNBN01000009.1"/>
</dbReference>
<evidence type="ECO:0000256" key="1">
    <source>
        <dbReference type="ARBA" id="ARBA00009820"/>
    </source>
</evidence>
<dbReference type="InterPro" id="IPR011659">
    <property type="entry name" value="WD40"/>
</dbReference>
<dbReference type="Gene3D" id="2.60.120.200">
    <property type="match status" value="1"/>
</dbReference>
<reference evidence="3 4" key="1">
    <citation type="submission" date="2016-10" db="EMBL/GenBank/DDBJ databases">
        <authorList>
            <person name="de Groot N.N."/>
        </authorList>
    </citation>
    <scope>NUCLEOTIDE SEQUENCE [LARGE SCALE GENOMIC DNA]</scope>
    <source>
        <strain evidence="3 4">DSM 527</strain>
    </source>
</reference>
<protein>
    <submittedName>
        <fullName evidence="3">WD40-like Beta Propeller Repeat</fullName>
    </submittedName>
</protein>
<dbReference type="PANTHER" id="PTHR36842:SF1">
    <property type="entry name" value="PROTEIN TOLB"/>
    <property type="match status" value="1"/>
</dbReference>
<evidence type="ECO:0000313" key="4">
    <source>
        <dbReference type="Proteomes" id="UP000199045"/>
    </source>
</evidence>
<dbReference type="SUPFAM" id="SSF82171">
    <property type="entry name" value="DPP6 N-terminal domain-like"/>
    <property type="match status" value="1"/>
</dbReference>
<feature type="signal peptide" evidence="2">
    <location>
        <begin position="1"/>
        <end position="19"/>
    </location>
</feature>
<gene>
    <name evidence="3" type="ORF">SAMN04488121_109304</name>
</gene>
<feature type="chain" id="PRO_5011683908" evidence="2">
    <location>
        <begin position="20"/>
        <end position="508"/>
    </location>
</feature>
<comment type="similarity">
    <text evidence="1">Belongs to the TolB family.</text>
</comment>
<dbReference type="EMBL" id="FNBN01000009">
    <property type="protein sequence ID" value="SDH21645.1"/>
    <property type="molecule type" value="Genomic_DNA"/>
</dbReference>
<accession>A0A1G8AKV3</accession>
<dbReference type="InterPro" id="IPR011042">
    <property type="entry name" value="6-blade_b-propeller_TolB-like"/>
</dbReference>
<keyword evidence="2" id="KW-0732">Signal</keyword>
<dbReference type="Gene3D" id="2.120.10.30">
    <property type="entry name" value="TolB, C-terminal domain"/>
    <property type="match status" value="1"/>
</dbReference>
<dbReference type="Pfam" id="PF07676">
    <property type="entry name" value="PD40"/>
    <property type="match status" value="4"/>
</dbReference>
<dbReference type="Proteomes" id="UP000199045">
    <property type="component" value="Unassembled WGS sequence"/>
</dbReference>